<accession>A0A7D7Q988</accession>
<dbReference type="AlphaFoldDB" id="A0A7D7Q988"/>
<keyword evidence="3" id="KW-1185">Reference proteome</keyword>
<keyword evidence="1" id="KW-0812">Transmembrane</keyword>
<dbReference type="Proteomes" id="UP000514713">
    <property type="component" value="Chromosome"/>
</dbReference>
<dbReference type="KEGG" id="ned:HUN01_03580"/>
<sequence>MKNLPDILLRLFFGAALAGIGIGIFRYGSGGLIISCKATQSKTASCTITERLAFSQQIIEEKIIDNITQGKVVIINATRFTEDSTEDIQFFRVLGVTRKGISYQIGQDGKDPTEAQAIAGQINFLIQNPNASPIQLNYSSNMINWLGWGAIGLGITVSLFMRTEK</sequence>
<organism evidence="2 3">
    <name type="scientific">Nostoc edaphicum CCNP1411</name>
    <dbReference type="NCBI Taxonomy" id="1472755"/>
    <lineage>
        <taxon>Bacteria</taxon>
        <taxon>Bacillati</taxon>
        <taxon>Cyanobacteriota</taxon>
        <taxon>Cyanophyceae</taxon>
        <taxon>Nostocales</taxon>
        <taxon>Nostocaceae</taxon>
        <taxon>Nostoc</taxon>
    </lineage>
</organism>
<evidence type="ECO:0000313" key="2">
    <source>
        <dbReference type="EMBL" id="QMS86695.1"/>
    </source>
</evidence>
<reference evidence="3" key="1">
    <citation type="submission" date="2020-06" db="EMBL/GenBank/DDBJ databases">
        <title>Nostoc edaphicum CCNP1411 genome.</title>
        <authorList>
            <person name="Fidor A."/>
            <person name="Grabski M."/>
            <person name="Gawor J."/>
            <person name="Gromadka R."/>
            <person name="Wegrzyn G."/>
            <person name="Mazur-Marzec H."/>
        </authorList>
    </citation>
    <scope>NUCLEOTIDE SEQUENCE [LARGE SCALE GENOMIC DNA]</scope>
    <source>
        <strain evidence="3">CCNP1411</strain>
    </source>
</reference>
<keyword evidence="1" id="KW-0472">Membrane</keyword>
<evidence type="ECO:0000313" key="3">
    <source>
        <dbReference type="Proteomes" id="UP000514713"/>
    </source>
</evidence>
<evidence type="ECO:0000256" key="1">
    <source>
        <dbReference type="SAM" id="Phobius"/>
    </source>
</evidence>
<proteinExistence type="predicted"/>
<gene>
    <name evidence="2" type="ORF">HUN01_03580</name>
</gene>
<feature type="transmembrane region" description="Helical" evidence="1">
    <location>
        <begin position="142"/>
        <end position="161"/>
    </location>
</feature>
<protein>
    <submittedName>
        <fullName evidence="2">Uncharacterized protein</fullName>
    </submittedName>
</protein>
<dbReference type="EMBL" id="CP054698">
    <property type="protein sequence ID" value="QMS86695.1"/>
    <property type="molecule type" value="Genomic_DNA"/>
</dbReference>
<dbReference type="RefSeq" id="WP_181930112.1">
    <property type="nucleotide sequence ID" value="NZ_CP054698.1"/>
</dbReference>
<keyword evidence="1" id="KW-1133">Transmembrane helix</keyword>
<feature type="transmembrane region" description="Helical" evidence="1">
    <location>
        <begin position="7"/>
        <end position="25"/>
    </location>
</feature>
<name>A0A7D7Q988_9NOSO</name>